<evidence type="ECO:0000256" key="2">
    <source>
        <dbReference type="ARBA" id="ARBA00004123"/>
    </source>
</evidence>
<sequence>MAEDERISFKYKNSNPLFEKWITEWRDAAKEKNSNLQFCFSTALQSLKKYPLPLETGRDCKILKGFGDKLCNMLDNKLKEQTRKNYNVEILNQENAVFKPNIVKNKEKKRLSTSNKEYIPQYKSGAYGILLVLYKQSLKPDFAGYLTKLEIIKHGQALINKSFTKPDPGTRYTAWSSMKKLLTEELVLKKSNPAKFSLTEKGIQLAKKLSNFNEEGENNDNNENIENTNLVASTSKDTVCQTILKQYSSESLKPEILKYTSISSQQSKADNIVMDFVASTYENTASKIVSRQLSSSSIPSTLSSKPVFQKFISSSSHQSVSEEFVVFGPHTFDIILIVDNQETCGKKRDQEDPLIAELTHLKVPYEVRNLKVGDYTWICRSKTSTIDLILPYIVERKRMDDFAHSIKDNRYYEQKFRLKRCGISNVTYLIESYGKNDHNVGLPINTLYQAATNTAIHDGFYVKFTDHLKGTAEYLSCFTQLLLNTFKSKTIASCLKDDMPEFLLQNDLISVMTFKEFNQSSIKNKKITVKDLFIKSLLQIRGMSVEKALAIVEKYPSPRMLFEEYKLISESSGEKLLANLQFSSSKKNLGAVLSKTVYQLFTSNF</sequence>
<dbReference type="GO" id="GO:0000712">
    <property type="term" value="P:resolution of meiotic recombination intermediates"/>
    <property type="evidence" value="ECO:0007669"/>
    <property type="project" value="TreeGrafter"/>
</dbReference>
<dbReference type="SMART" id="SM00891">
    <property type="entry name" value="ERCC4"/>
    <property type="match status" value="1"/>
</dbReference>
<dbReference type="OrthoDB" id="5963188at2759"/>
<evidence type="ECO:0000256" key="4">
    <source>
        <dbReference type="ARBA" id="ARBA00022722"/>
    </source>
</evidence>
<keyword evidence="8 13" id="KW-0378">Hydrolase</keyword>
<evidence type="ECO:0000259" key="14">
    <source>
        <dbReference type="SMART" id="SM00891"/>
    </source>
</evidence>
<comment type="function">
    <text evidence="13">Interacts with EME1 to form a DNA structure-specific endonuclease with substrate preference for branched DNA structures with a 5'-end at the branch nick. Typical substrates include 3'-flap structures, D-loops, replication forks and nicked Holliday junctions. May be required in mitosis for the processing of stalled or collapsed replication fork intermediates. May be required in meiosis for the repair of meiosis-specific double strand breaks subsequent to single-end invasion (SEI).</text>
</comment>
<dbReference type="GO" id="GO:0046872">
    <property type="term" value="F:metal ion binding"/>
    <property type="evidence" value="ECO:0007669"/>
    <property type="project" value="UniProtKB-UniRule"/>
</dbReference>
<keyword evidence="7 13" id="KW-0227">DNA damage</keyword>
<dbReference type="InterPro" id="IPR047417">
    <property type="entry name" value="WHD_MUS81"/>
</dbReference>
<keyword evidence="6 13" id="KW-0255">Endonuclease</keyword>
<evidence type="ECO:0000313" key="15">
    <source>
        <dbReference type="EMBL" id="CAH0558741.1"/>
    </source>
</evidence>
<comment type="similarity">
    <text evidence="3 13">Belongs to the XPF family.</text>
</comment>
<keyword evidence="5 13" id="KW-0479">Metal-binding</keyword>
<dbReference type="GO" id="GO:0031297">
    <property type="term" value="P:replication fork processing"/>
    <property type="evidence" value="ECO:0007669"/>
    <property type="project" value="UniProtKB-ARBA"/>
</dbReference>
<dbReference type="GO" id="GO:0031573">
    <property type="term" value="P:mitotic intra-S DNA damage checkpoint signaling"/>
    <property type="evidence" value="ECO:0007669"/>
    <property type="project" value="TreeGrafter"/>
</dbReference>
<dbReference type="SUPFAM" id="SSF52980">
    <property type="entry name" value="Restriction endonuclease-like"/>
    <property type="match status" value="1"/>
</dbReference>
<dbReference type="FunFam" id="1.10.10.10:FF:000307">
    <property type="entry name" value="Crossover junction endonuclease MUS81"/>
    <property type="match status" value="1"/>
</dbReference>
<evidence type="ECO:0000256" key="13">
    <source>
        <dbReference type="RuleBase" id="RU369042"/>
    </source>
</evidence>
<dbReference type="GO" id="GO:0006308">
    <property type="term" value="P:DNA catabolic process"/>
    <property type="evidence" value="ECO:0007669"/>
    <property type="project" value="UniProtKB-UniRule"/>
</dbReference>
<evidence type="ECO:0000313" key="16">
    <source>
        <dbReference type="Proteomes" id="UP001154078"/>
    </source>
</evidence>
<keyword evidence="12 13" id="KW-0539">Nucleus</keyword>
<dbReference type="InterPro" id="IPR010996">
    <property type="entry name" value="HHH_MUS81"/>
</dbReference>
<dbReference type="InterPro" id="IPR033309">
    <property type="entry name" value="Mus81"/>
</dbReference>
<organism evidence="15 16">
    <name type="scientific">Brassicogethes aeneus</name>
    <name type="common">Rape pollen beetle</name>
    <name type="synonym">Meligethes aeneus</name>
    <dbReference type="NCBI Taxonomy" id="1431903"/>
    <lineage>
        <taxon>Eukaryota</taxon>
        <taxon>Metazoa</taxon>
        <taxon>Ecdysozoa</taxon>
        <taxon>Arthropoda</taxon>
        <taxon>Hexapoda</taxon>
        <taxon>Insecta</taxon>
        <taxon>Pterygota</taxon>
        <taxon>Neoptera</taxon>
        <taxon>Endopterygota</taxon>
        <taxon>Coleoptera</taxon>
        <taxon>Polyphaga</taxon>
        <taxon>Cucujiformia</taxon>
        <taxon>Nitidulidae</taxon>
        <taxon>Meligethinae</taxon>
        <taxon>Brassicogethes</taxon>
    </lineage>
</organism>
<dbReference type="PANTHER" id="PTHR13451:SF0">
    <property type="entry name" value="CROSSOVER JUNCTION ENDONUCLEASE MUS81"/>
    <property type="match status" value="1"/>
</dbReference>
<dbReference type="Proteomes" id="UP001154078">
    <property type="component" value="Chromosome 6"/>
</dbReference>
<name>A0A9P0FJ38_BRAAE</name>
<dbReference type="InterPro" id="IPR036388">
    <property type="entry name" value="WH-like_DNA-bd_sf"/>
</dbReference>
<dbReference type="SUPFAM" id="SSF47802">
    <property type="entry name" value="DNA polymerase beta, N-terminal domain-like"/>
    <property type="match status" value="1"/>
</dbReference>
<dbReference type="InterPro" id="IPR011335">
    <property type="entry name" value="Restrct_endonuc-II-like"/>
</dbReference>
<proteinExistence type="inferred from homology"/>
<feature type="domain" description="ERCC4" evidence="14">
    <location>
        <begin position="335"/>
        <end position="434"/>
    </location>
</feature>
<dbReference type="GO" id="GO:0048476">
    <property type="term" value="C:Holliday junction resolvase complex"/>
    <property type="evidence" value="ECO:0007669"/>
    <property type="project" value="UniProtKB-UniRule"/>
</dbReference>
<keyword evidence="9 13" id="KW-0460">Magnesium</keyword>
<dbReference type="FunFam" id="1.10.150.110:FF:000001">
    <property type="entry name" value="Putative Crossover junction endonuclease MUS81"/>
    <property type="match status" value="1"/>
</dbReference>
<evidence type="ECO:0000256" key="3">
    <source>
        <dbReference type="ARBA" id="ARBA00010015"/>
    </source>
</evidence>
<evidence type="ECO:0000256" key="5">
    <source>
        <dbReference type="ARBA" id="ARBA00022723"/>
    </source>
</evidence>
<dbReference type="GO" id="GO:0008821">
    <property type="term" value="F:crossover junction DNA endonuclease activity"/>
    <property type="evidence" value="ECO:0007669"/>
    <property type="project" value="UniProtKB-UniRule"/>
</dbReference>
<dbReference type="GO" id="GO:0003677">
    <property type="term" value="F:DNA binding"/>
    <property type="evidence" value="ECO:0007669"/>
    <property type="project" value="UniProtKB-UniRule"/>
</dbReference>
<dbReference type="EMBL" id="OV121137">
    <property type="protein sequence ID" value="CAH0558741.1"/>
    <property type="molecule type" value="Genomic_DNA"/>
</dbReference>
<dbReference type="InterPro" id="IPR042530">
    <property type="entry name" value="EME1/EME2_C"/>
</dbReference>
<evidence type="ECO:0000256" key="6">
    <source>
        <dbReference type="ARBA" id="ARBA00022759"/>
    </source>
</evidence>
<dbReference type="GO" id="GO:0000727">
    <property type="term" value="P:double-strand break repair via break-induced replication"/>
    <property type="evidence" value="ECO:0007669"/>
    <property type="project" value="UniProtKB-UniRule"/>
</dbReference>
<comment type="subcellular location">
    <subcellularLocation>
        <location evidence="2 13">Nucleus</location>
    </subcellularLocation>
</comment>
<dbReference type="AlphaFoldDB" id="A0A9P0FJ38"/>
<dbReference type="Pfam" id="PF02732">
    <property type="entry name" value="ERCC4"/>
    <property type="match status" value="1"/>
</dbReference>
<dbReference type="GO" id="GO:0048257">
    <property type="term" value="F:3'-flap endonuclease activity"/>
    <property type="evidence" value="ECO:0007669"/>
    <property type="project" value="TreeGrafter"/>
</dbReference>
<comment type="subunit">
    <text evidence="13">Interacts with EME1.</text>
</comment>
<dbReference type="Pfam" id="PF21136">
    <property type="entry name" value="WHD_MUS81"/>
    <property type="match status" value="1"/>
</dbReference>
<evidence type="ECO:0000256" key="1">
    <source>
        <dbReference type="ARBA" id="ARBA00001946"/>
    </source>
</evidence>
<keyword evidence="4 13" id="KW-0540">Nuclease</keyword>
<reference evidence="15" key="1">
    <citation type="submission" date="2021-12" db="EMBL/GenBank/DDBJ databases">
        <authorList>
            <person name="King R."/>
        </authorList>
    </citation>
    <scope>NUCLEOTIDE SEQUENCE</scope>
</reference>
<dbReference type="InterPro" id="IPR006166">
    <property type="entry name" value="ERCC4_domain"/>
</dbReference>
<evidence type="ECO:0000256" key="11">
    <source>
        <dbReference type="ARBA" id="ARBA00023204"/>
    </source>
</evidence>
<accession>A0A9P0FJ38</accession>
<dbReference type="PANTHER" id="PTHR13451">
    <property type="entry name" value="CLASS II CROSSOVER JUNCTION ENDONUCLEASE MUS81"/>
    <property type="match status" value="1"/>
</dbReference>
<protein>
    <recommendedName>
        <fullName evidence="13">Crossover junction endonuclease MUS81</fullName>
        <ecNumber evidence="13">3.1.22.-</ecNumber>
    </recommendedName>
</protein>
<dbReference type="Gene3D" id="1.10.150.670">
    <property type="entry name" value="Crossover junction endonuclease EME1, DNA-binding domain"/>
    <property type="match status" value="1"/>
</dbReference>
<dbReference type="CDD" id="cd21036">
    <property type="entry name" value="WH_MUS81"/>
    <property type="match status" value="1"/>
</dbReference>
<keyword evidence="10 13" id="KW-0233">DNA recombination</keyword>
<dbReference type="FunFam" id="3.40.50.10130:FF:000003">
    <property type="entry name" value="Crossover junction endonuclease MUS81"/>
    <property type="match status" value="1"/>
</dbReference>
<evidence type="ECO:0000256" key="12">
    <source>
        <dbReference type="ARBA" id="ARBA00023242"/>
    </source>
</evidence>
<evidence type="ECO:0000256" key="10">
    <source>
        <dbReference type="ARBA" id="ARBA00023172"/>
    </source>
</evidence>
<keyword evidence="11 13" id="KW-0234">DNA repair</keyword>
<dbReference type="Gene3D" id="1.10.150.110">
    <property type="entry name" value="DNA polymerase beta, N-terminal domain-like"/>
    <property type="match status" value="1"/>
</dbReference>
<dbReference type="Gene3D" id="3.40.50.10130">
    <property type="match status" value="1"/>
</dbReference>
<dbReference type="Pfam" id="PF21292">
    <property type="entry name" value="EME1-MUS81_C"/>
    <property type="match status" value="1"/>
</dbReference>
<dbReference type="GO" id="GO:0005634">
    <property type="term" value="C:nucleus"/>
    <property type="evidence" value="ECO:0007669"/>
    <property type="project" value="UniProtKB-SubCell"/>
</dbReference>
<dbReference type="InterPro" id="IPR027421">
    <property type="entry name" value="DNA_pol_lamdba_lyase_dom_sf"/>
</dbReference>
<dbReference type="EC" id="3.1.22.-" evidence="13"/>
<keyword evidence="16" id="KW-1185">Reference proteome</keyword>
<dbReference type="Pfam" id="PF14716">
    <property type="entry name" value="HHH_8"/>
    <property type="match status" value="1"/>
</dbReference>
<evidence type="ECO:0000256" key="7">
    <source>
        <dbReference type="ARBA" id="ARBA00022763"/>
    </source>
</evidence>
<evidence type="ECO:0000256" key="8">
    <source>
        <dbReference type="ARBA" id="ARBA00022801"/>
    </source>
</evidence>
<evidence type="ECO:0000256" key="9">
    <source>
        <dbReference type="ARBA" id="ARBA00022842"/>
    </source>
</evidence>
<gene>
    <name evidence="15" type="ORF">MELIAE_LOCUS9002</name>
</gene>
<dbReference type="Gene3D" id="1.10.10.10">
    <property type="entry name" value="Winged helix-like DNA-binding domain superfamily/Winged helix DNA-binding domain"/>
    <property type="match status" value="1"/>
</dbReference>
<dbReference type="InterPro" id="IPR047416">
    <property type="entry name" value="XPF_nuclease_Mus81"/>
</dbReference>
<dbReference type="CDD" id="cd20074">
    <property type="entry name" value="XPF_nuclease_Mus81"/>
    <property type="match status" value="1"/>
</dbReference>
<comment type="cofactor">
    <cofactor evidence="1 13">
        <name>Mg(2+)</name>
        <dbReference type="ChEBI" id="CHEBI:18420"/>
    </cofactor>
</comment>